<keyword evidence="1" id="KW-1133">Transmembrane helix</keyword>
<keyword evidence="3" id="KW-1185">Reference proteome</keyword>
<dbReference type="EMBL" id="PVNK01000225">
    <property type="protein sequence ID" value="PRP92070.1"/>
    <property type="molecule type" value="Genomic_DNA"/>
</dbReference>
<dbReference type="OrthoDB" id="9830471at2"/>
<keyword evidence="1" id="KW-0472">Membrane</keyword>
<dbReference type="RefSeq" id="WP_106394399.1">
    <property type="nucleotide sequence ID" value="NZ_PVNK01000225.1"/>
</dbReference>
<reference evidence="2 3" key="1">
    <citation type="submission" date="2018-03" db="EMBL/GenBank/DDBJ databases">
        <title>Draft Genome Sequences of the Obligatory Marine Myxobacteria Enhygromyxa salina SWB005.</title>
        <authorList>
            <person name="Poehlein A."/>
            <person name="Moghaddam J.A."/>
            <person name="Harms H."/>
            <person name="Alanjari M."/>
            <person name="Koenig G.M."/>
            <person name="Daniel R."/>
            <person name="Schaeberle T.F."/>
        </authorList>
    </citation>
    <scope>NUCLEOTIDE SEQUENCE [LARGE SCALE GENOMIC DNA]</scope>
    <source>
        <strain evidence="2 3">SWB005</strain>
    </source>
</reference>
<evidence type="ECO:0000256" key="1">
    <source>
        <dbReference type="SAM" id="Phobius"/>
    </source>
</evidence>
<feature type="transmembrane region" description="Helical" evidence="1">
    <location>
        <begin position="228"/>
        <end position="246"/>
    </location>
</feature>
<comment type="caution">
    <text evidence="2">The sequence shown here is derived from an EMBL/GenBank/DDBJ whole genome shotgun (WGS) entry which is preliminary data.</text>
</comment>
<dbReference type="Proteomes" id="UP000237968">
    <property type="component" value="Unassembled WGS sequence"/>
</dbReference>
<name>A0A2S9XH49_9BACT</name>
<protein>
    <submittedName>
        <fullName evidence="2">Uncharacterized protein</fullName>
    </submittedName>
</protein>
<feature type="transmembrane region" description="Helical" evidence="1">
    <location>
        <begin position="29"/>
        <end position="49"/>
    </location>
</feature>
<accession>A0A2S9XH49</accession>
<gene>
    <name evidence="2" type="ORF">ENSA5_51640</name>
</gene>
<proteinExistence type="predicted"/>
<organism evidence="2 3">
    <name type="scientific">Enhygromyxa salina</name>
    <dbReference type="NCBI Taxonomy" id="215803"/>
    <lineage>
        <taxon>Bacteria</taxon>
        <taxon>Pseudomonadati</taxon>
        <taxon>Myxococcota</taxon>
        <taxon>Polyangia</taxon>
        <taxon>Nannocystales</taxon>
        <taxon>Nannocystaceae</taxon>
        <taxon>Enhygromyxa</taxon>
    </lineage>
</organism>
<sequence length="264" mass="27509">MFLRALAVLAAIAVPLLLTIDAISGLHPAMFWVGPLVAIACALPIVLAAESARGQALVGAGLAAMAAASSPELPELLAVTRDPDAMPVLDLREAPVPEGQDGYVAVRGYLRTEWVVDEYQVADGDRPDQNEEAKAVLLPLLGTNEEIIAADEHLGRVIVARVSPRVAYGSPLVTLRGRLVPVGPEIVDSLFIVQVNDQGLASGVELRPKAVMLDTLDMPTRGQALTRTGLAGGAALLSLILLLLALPRPAARAKAKPEGDVAAA</sequence>
<dbReference type="AlphaFoldDB" id="A0A2S9XH49"/>
<evidence type="ECO:0000313" key="2">
    <source>
        <dbReference type="EMBL" id="PRP92070.1"/>
    </source>
</evidence>
<evidence type="ECO:0000313" key="3">
    <source>
        <dbReference type="Proteomes" id="UP000237968"/>
    </source>
</evidence>
<keyword evidence="1" id="KW-0812">Transmembrane</keyword>